<feature type="domain" description="Serine aminopeptidase S33" evidence="1">
    <location>
        <begin position="75"/>
        <end position="300"/>
    </location>
</feature>
<dbReference type="SUPFAM" id="SSF53474">
    <property type="entry name" value="alpha/beta-Hydrolases"/>
    <property type="match status" value="1"/>
</dbReference>
<evidence type="ECO:0000259" key="1">
    <source>
        <dbReference type="Pfam" id="PF12146"/>
    </source>
</evidence>
<gene>
    <name evidence="2" type="ORF">TSPGSL018_2451</name>
</gene>
<dbReference type="Gene3D" id="3.40.50.1820">
    <property type="entry name" value="alpha/beta hydrolase"/>
    <property type="match status" value="1"/>
</dbReference>
<dbReference type="InterPro" id="IPR051044">
    <property type="entry name" value="MAG_DAG_Lipase"/>
</dbReference>
<sequence length="325" mass="36923">MTAVYTWDDISDEDELGSFGERMTFKNKQGLNLTGYFWPAEDAKAVVIINHGHGSFLPYEYLASQGLGKPSIYKNSWVEKWNLNGYSVCGFDVQSHGRSEGARGLRWYFESFDDLVDDLLQFRREEVPKRSAFKNIPVFLCGISMGGCLVVETLLRVWDLGEFAGAALLSPMLSLEQLARNPVNRILRPLSSLMNVVWPTLAAVKVAKNPVFPELQEQFDTDPYTSGNHNTRVRVAVEYLRVTSKLMSELSQMKFDFIVFHSKQDTMTDPDGSRALYEKSKASSKTMTSVDSMWHFLTHEDGNEDVQKSITSWMESRLHAMQSKI</sequence>
<proteinExistence type="predicted"/>
<dbReference type="Pfam" id="PF12146">
    <property type="entry name" value="Hydrolase_4"/>
    <property type="match status" value="1"/>
</dbReference>
<dbReference type="PANTHER" id="PTHR11614">
    <property type="entry name" value="PHOSPHOLIPASE-RELATED"/>
    <property type="match status" value="1"/>
</dbReference>
<dbReference type="AlphaFoldDB" id="A0A061SHQ3"/>
<evidence type="ECO:0000313" key="2">
    <source>
        <dbReference type="EMBL" id="JAC83808.1"/>
    </source>
</evidence>
<name>A0A061SHQ3_9CHLO</name>
<accession>A0A061SHQ3</accession>
<dbReference type="InterPro" id="IPR029058">
    <property type="entry name" value="AB_hydrolase_fold"/>
</dbReference>
<protein>
    <submittedName>
        <fullName evidence="2">Pst-a protein</fullName>
    </submittedName>
</protein>
<dbReference type="EMBL" id="GBEZ01001140">
    <property type="protein sequence ID" value="JAC83808.1"/>
    <property type="molecule type" value="Transcribed_RNA"/>
</dbReference>
<dbReference type="InterPro" id="IPR022742">
    <property type="entry name" value="Hydrolase_4"/>
</dbReference>
<reference evidence="2" key="1">
    <citation type="submission" date="2014-05" db="EMBL/GenBank/DDBJ databases">
        <title>The transcriptome of the halophilic microalga Tetraselmis sp. GSL018 isolated from the Great Salt Lake, Utah.</title>
        <authorList>
            <person name="Jinkerson R.E."/>
            <person name="D'Adamo S."/>
            <person name="Posewitz M.C."/>
        </authorList>
    </citation>
    <scope>NUCLEOTIDE SEQUENCE</scope>
    <source>
        <strain evidence="2">GSL018</strain>
    </source>
</reference>
<organism evidence="2">
    <name type="scientific">Tetraselmis sp. GSL018</name>
    <dbReference type="NCBI Taxonomy" id="582737"/>
    <lineage>
        <taxon>Eukaryota</taxon>
        <taxon>Viridiplantae</taxon>
        <taxon>Chlorophyta</taxon>
        <taxon>core chlorophytes</taxon>
        <taxon>Chlorodendrophyceae</taxon>
        <taxon>Chlorodendrales</taxon>
        <taxon>Chlorodendraceae</taxon>
        <taxon>Tetraselmis</taxon>
    </lineage>
</organism>